<feature type="transmembrane region" description="Helical" evidence="2">
    <location>
        <begin position="113"/>
        <end position="134"/>
    </location>
</feature>
<organism evidence="4 5">
    <name type="scientific">Paractinoplanes rishiriensis</name>
    <dbReference type="NCBI Taxonomy" id="1050105"/>
    <lineage>
        <taxon>Bacteria</taxon>
        <taxon>Bacillati</taxon>
        <taxon>Actinomycetota</taxon>
        <taxon>Actinomycetes</taxon>
        <taxon>Micromonosporales</taxon>
        <taxon>Micromonosporaceae</taxon>
        <taxon>Paractinoplanes</taxon>
    </lineage>
</organism>
<name>A0A919K9Y9_9ACTN</name>
<dbReference type="RefSeq" id="WP_203789767.1">
    <property type="nucleotide sequence ID" value="NZ_BOMV01000100.1"/>
</dbReference>
<feature type="region of interest" description="Disordered" evidence="1">
    <location>
        <begin position="224"/>
        <end position="245"/>
    </location>
</feature>
<gene>
    <name evidence="4" type="ORF">Ari01nite_86730</name>
</gene>
<accession>A0A919K9Y9</accession>
<dbReference type="PANTHER" id="PTHR14969">
    <property type="entry name" value="SPHINGOSINE-1-PHOSPHATE PHOSPHOHYDROLASE"/>
    <property type="match status" value="1"/>
</dbReference>
<evidence type="ECO:0000256" key="2">
    <source>
        <dbReference type="SAM" id="Phobius"/>
    </source>
</evidence>
<dbReference type="PANTHER" id="PTHR14969:SF13">
    <property type="entry name" value="AT30094P"/>
    <property type="match status" value="1"/>
</dbReference>
<feature type="transmembrane region" description="Helical" evidence="2">
    <location>
        <begin position="87"/>
        <end position="106"/>
    </location>
</feature>
<dbReference type="Gene3D" id="1.20.144.10">
    <property type="entry name" value="Phosphatidic acid phosphatase type 2/haloperoxidase"/>
    <property type="match status" value="1"/>
</dbReference>
<dbReference type="SUPFAM" id="SSF48317">
    <property type="entry name" value="Acid phosphatase/Vanadium-dependent haloperoxidase"/>
    <property type="match status" value="1"/>
</dbReference>
<evidence type="ECO:0000313" key="4">
    <source>
        <dbReference type="EMBL" id="GIF01209.1"/>
    </source>
</evidence>
<proteinExistence type="predicted"/>
<evidence type="ECO:0000259" key="3">
    <source>
        <dbReference type="SMART" id="SM00014"/>
    </source>
</evidence>
<reference evidence="4" key="1">
    <citation type="submission" date="2021-01" db="EMBL/GenBank/DDBJ databases">
        <title>Whole genome shotgun sequence of Actinoplanes rishiriensis NBRC 108556.</title>
        <authorList>
            <person name="Komaki H."/>
            <person name="Tamura T."/>
        </authorList>
    </citation>
    <scope>NUCLEOTIDE SEQUENCE</scope>
    <source>
        <strain evidence="4">NBRC 108556</strain>
    </source>
</reference>
<feature type="domain" description="Phosphatidic acid phosphatase type 2/haloperoxidase" evidence="3">
    <location>
        <begin position="112"/>
        <end position="225"/>
    </location>
</feature>
<feature type="transmembrane region" description="Helical" evidence="2">
    <location>
        <begin position="182"/>
        <end position="202"/>
    </location>
</feature>
<sequence length="245" mass="25653">MPGDSHRRQPSHEVDGGGEPLERFGLRLSAGLAGVVIAGAAFGLLLALVRVQWPPLTDLDRDVAARLNALVADSKITVNVLRSTTEFGGRNLLMLVLLVGTIYLLVRRQPRLAVYAVVTSVGALILDPVLKLLVERLRPVVDVPVATAPGPSFPSGHALGSIVSYGVLLLIFLPTTPRRHRTFVVAVVAVLVVLVGVSRVALGVHYVTDVLGAGCWASPGSASRRPPSAAGASIPATPPCRSARA</sequence>
<feature type="transmembrane region" description="Helical" evidence="2">
    <location>
        <begin position="28"/>
        <end position="49"/>
    </location>
</feature>
<keyword evidence="2" id="KW-0472">Membrane</keyword>
<dbReference type="InterPro" id="IPR000326">
    <property type="entry name" value="PAP2/HPO"/>
</dbReference>
<feature type="transmembrane region" description="Helical" evidence="2">
    <location>
        <begin position="154"/>
        <end position="173"/>
    </location>
</feature>
<feature type="compositionally biased region" description="Low complexity" evidence="1">
    <location>
        <begin position="224"/>
        <end position="235"/>
    </location>
</feature>
<keyword evidence="2" id="KW-0812">Transmembrane</keyword>
<evidence type="ECO:0000313" key="5">
    <source>
        <dbReference type="Proteomes" id="UP000636960"/>
    </source>
</evidence>
<keyword evidence="5" id="KW-1185">Reference proteome</keyword>
<dbReference type="CDD" id="cd03392">
    <property type="entry name" value="PAP2_like_2"/>
    <property type="match status" value="1"/>
</dbReference>
<protein>
    <recommendedName>
        <fullName evidence="3">Phosphatidic acid phosphatase type 2/haloperoxidase domain-containing protein</fullName>
    </recommendedName>
</protein>
<dbReference type="Pfam" id="PF01569">
    <property type="entry name" value="PAP2"/>
    <property type="match status" value="1"/>
</dbReference>
<comment type="caution">
    <text evidence="4">The sequence shown here is derived from an EMBL/GenBank/DDBJ whole genome shotgun (WGS) entry which is preliminary data.</text>
</comment>
<dbReference type="SMART" id="SM00014">
    <property type="entry name" value="acidPPc"/>
    <property type="match status" value="1"/>
</dbReference>
<evidence type="ECO:0000256" key="1">
    <source>
        <dbReference type="SAM" id="MobiDB-lite"/>
    </source>
</evidence>
<dbReference type="InterPro" id="IPR036938">
    <property type="entry name" value="PAP2/HPO_sf"/>
</dbReference>
<dbReference type="AlphaFoldDB" id="A0A919K9Y9"/>
<dbReference type="EMBL" id="BOMV01000100">
    <property type="protein sequence ID" value="GIF01209.1"/>
    <property type="molecule type" value="Genomic_DNA"/>
</dbReference>
<keyword evidence="2" id="KW-1133">Transmembrane helix</keyword>
<dbReference type="Proteomes" id="UP000636960">
    <property type="component" value="Unassembled WGS sequence"/>
</dbReference>